<evidence type="ECO:0000313" key="3">
    <source>
        <dbReference type="EMBL" id="QLG72727.1"/>
    </source>
</evidence>
<dbReference type="GO" id="GO:0046983">
    <property type="term" value="F:protein dimerization activity"/>
    <property type="evidence" value="ECO:0007669"/>
    <property type="project" value="InterPro"/>
</dbReference>
<dbReference type="GeneID" id="59236451"/>
<dbReference type="RefSeq" id="XP_037144455.1">
    <property type="nucleotide sequence ID" value="XM_037288560.1"/>
</dbReference>
<dbReference type="InterPro" id="IPR036638">
    <property type="entry name" value="HLH_DNA-bd_sf"/>
</dbReference>
<gene>
    <name evidence="3" type="ORF">HG535_0D04350</name>
</gene>
<evidence type="ECO:0000256" key="1">
    <source>
        <dbReference type="SAM" id="MobiDB-lite"/>
    </source>
</evidence>
<dbReference type="OrthoDB" id="5778525at2759"/>
<accession>A0A7H9B2L4</accession>
<organism evidence="3 4">
    <name type="scientific">Zygotorulaspora mrakii</name>
    <name type="common">Zygosaccharomyces mrakii</name>
    <dbReference type="NCBI Taxonomy" id="42260"/>
    <lineage>
        <taxon>Eukaryota</taxon>
        <taxon>Fungi</taxon>
        <taxon>Dikarya</taxon>
        <taxon>Ascomycota</taxon>
        <taxon>Saccharomycotina</taxon>
        <taxon>Saccharomycetes</taxon>
        <taxon>Saccharomycetales</taxon>
        <taxon>Saccharomycetaceae</taxon>
        <taxon>Zygotorulaspora</taxon>
    </lineage>
</organism>
<dbReference type="InterPro" id="IPR057072">
    <property type="entry name" value="bHLH_INO4"/>
</dbReference>
<dbReference type="InterPro" id="IPR011598">
    <property type="entry name" value="bHLH_dom"/>
</dbReference>
<proteinExistence type="predicted"/>
<name>A0A7H9B2L4_ZYGMR</name>
<evidence type="ECO:0000313" key="4">
    <source>
        <dbReference type="Proteomes" id="UP000509704"/>
    </source>
</evidence>
<dbReference type="Pfam" id="PF23181">
    <property type="entry name" value="bHLH_INO4"/>
    <property type="match status" value="1"/>
</dbReference>
<dbReference type="EMBL" id="CP058607">
    <property type="protein sequence ID" value="QLG72727.1"/>
    <property type="molecule type" value="Genomic_DNA"/>
</dbReference>
<dbReference type="KEGG" id="zmk:HG535_0D04350"/>
<sequence>MNPKAVENGVACAKVVTENEGKAKKRKPRAKKMNNLSLDEVRKNHVVSEKRRRELVRAIYDDLVNIVPDLRPNENRSEMVIYLKTMNYLKWIYRRNRHLRSQLLQNYSSDSNKKIPEHLIWEFCNESDLREEQKSSPQLQDVHMIDKLPSSN</sequence>
<feature type="region of interest" description="Disordered" evidence="1">
    <location>
        <begin position="132"/>
        <end position="152"/>
    </location>
</feature>
<dbReference type="SMART" id="SM00353">
    <property type="entry name" value="HLH"/>
    <property type="match status" value="1"/>
</dbReference>
<evidence type="ECO:0000259" key="2">
    <source>
        <dbReference type="PROSITE" id="PS50888"/>
    </source>
</evidence>
<dbReference type="PROSITE" id="PS50888">
    <property type="entry name" value="BHLH"/>
    <property type="match status" value="1"/>
</dbReference>
<dbReference type="SUPFAM" id="SSF47459">
    <property type="entry name" value="HLH, helix-loop-helix DNA-binding domain"/>
    <property type="match status" value="1"/>
</dbReference>
<dbReference type="AlphaFoldDB" id="A0A7H9B2L4"/>
<protein>
    <recommendedName>
        <fullName evidence="2">BHLH domain-containing protein</fullName>
    </recommendedName>
</protein>
<dbReference type="Gene3D" id="4.10.280.10">
    <property type="entry name" value="Helix-loop-helix DNA-binding domain"/>
    <property type="match status" value="1"/>
</dbReference>
<dbReference type="Proteomes" id="UP000509704">
    <property type="component" value="Chromosome 4"/>
</dbReference>
<reference evidence="3 4" key="1">
    <citation type="submission" date="2020-07" db="EMBL/GenBank/DDBJ databases">
        <title>The yeast mating-type switching endonuclease HO is a domesticated member of an unorthodox homing genetic element family.</title>
        <authorList>
            <person name="Coughlan A.Y."/>
            <person name="Lombardi L."/>
            <person name="Braun-Galleani S."/>
            <person name="Martos A.R."/>
            <person name="Galeote V."/>
            <person name="Bigey F."/>
            <person name="Dequin S."/>
            <person name="Byrne K.P."/>
            <person name="Wolfe K.H."/>
        </authorList>
    </citation>
    <scope>NUCLEOTIDE SEQUENCE [LARGE SCALE GENOMIC DNA]</scope>
    <source>
        <strain evidence="3 4">NRRL Y-6702</strain>
    </source>
</reference>
<feature type="domain" description="BHLH" evidence="2">
    <location>
        <begin position="40"/>
        <end position="92"/>
    </location>
</feature>
<keyword evidence="4" id="KW-1185">Reference proteome</keyword>